<accession>A0ABQ0ILP5</accession>
<protein>
    <recommendedName>
        <fullName evidence="5">MFS transporter</fullName>
    </recommendedName>
</protein>
<comment type="caution">
    <text evidence="3">The sequence shown here is derived from an EMBL/GenBank/DDBJ whole genome shotgun (WGS) entry which is preliminary data.</text>
</comment>
<proteinExistence type="predicted"/>
<dbReference type="RefSeq" id="WP_006900716.1">
    <property type="nucleotide sequence ID" value="NZ_BAOQ01000023.1"/>
</dbReference>
<evidence type="ECO:0000313" key="3">
    <source>
        <dbReference type="EMBL" id="GAC84482.1"/>
    </source>
</evidence>
<feature type="transmembrane region" description="Helical" evidence="2">
    <location>
        <begin position="64"/>
        <end position="85"/>
    </location>
</feature>
<dbReference type="Proteomes" id="UP000035021">
    <property type="component" value="Unassembled WGS sequence"/>
</dbReference>
<feature type="transmembrane region" description="Helical" evidence="2">
    <location>
        <begin position="12"/>
        <end position="33"/>
    </location>
</feature>
<evidence type="ECO:0000256" key="2">
    <source>
        <dbReference type="SAM" id="Phobius"/>
    </source>
</evidence>
<sequence>MTADRTAARARGGLIGASTAITGTAGHALGHGALPGTDALILLVLTGGALGLATAGARRPGRLLLPALLLAGQALAHLVLALTGGGHHELLPGLSMAAAHVAAAALAAVLVAGLETAILGLLRRLIPLLEVALGHPPVGPSRLAVPTVDGPRPDRPGRGPGATRAPPLPV</sequence>
<feature type="transmembrane region" description="Helical" evidence="2">
    <location>
        <begin position="97"/>
        <end position="122"/>
    </location>
</feature>
<reference evidence="3 4" key="1">
    <citation type="submission" date="2013-02" db="EMBL/GenBank/DDBJ databases">
        <title>Whole genome shotgun sequence of Gordonia paraffinivorans NBRC 108238.</title>
        <authorList>
            <person name="Isaki-Nakamura S."/>
            <person name="Hosoyama A."/>
            <person name="Tsuchikane K."/>
            <person name="Ando Y."/>
            <person name="Baba S."/>
            <person name="Ohji S."/>
            <person name="Hamada M."/>
            <person name="Tamura T."/>
            <person name="Yamazoe A."/>
            <person name="Yamazaki S."/>
            <person name="Fujita N."/>
        </authorList>
    </citation>
    <scope>NUCLEOTIDE SEQUENCE [LARGE SCALE GENOMIC DNA]</scope>
    <source>
        <strain evidence="3 4">NBRC 108238</strain>
    </source>
</reference>
<evidence type="ECO:0000256" key="1">
    <source>
        <dbReference type="SAM" id="MobiDB-lite"/>
    </source>
</evidence>
<gene>
    <name evidence="3" type="ORF">GP2_023_00050</name>
</gene>
<keyword evidence="2" id="KW-1133">Transmembrane helix</keyword>
<evidence type="ECO:0008006" key="5">
    <source>
        <dbReference type="Google" id="ProtNLM"/>
    </source>
</evidence>
<dbReference type="EMBL" id="BAOQ01000023">
    <property type="protein sequence ID" value="GAC84482.1"/>
    <property type="molecule type" value="Genomic_DNA"/>
</dbReference>
<keyword evidence="2" id="KW-0812">Transmembrane</keyword>
<keyword evidence="4" id="KW-1185">Reference proteome</keyword>
<feature type="region of interest" description="Disordered" evidence="1">
    <location>
        <begin position="140"/>
        <end position="170"/>
    </location>
</feature>
<feature type="compositionally biased region" description="Low complexity" evidence="1">
    <location>
        <begin position="161"/>
        <end position="170"/>
    </location>
</feature>
<feature type="transmembrane region" description="Helical" evidence="2">
    <location>
        <begin position="39"/>
        <end position="57"/>
    </location>
</feature>
<name>A0ABQ0ILP5_9ACTN</name>
<evidence type="ECO:0000313" key="4">
    <source>
        <dbReference type="Proteomes" id="UP000035021"/>
    </source>
</evidence>
<organism evidence="3 4">
    <name type="scientific">Gordonia paraffinivorans NBRC 108238</name>
    <dbReference type="NCBI Taxonomy" id="1223543"/>
    <lineage>
        <taxon>Bacteria</taxon>
        <taxon>Bacillati</taxon>
        <taxon>Actinomycetota</taxon>
        <taxon>Actinomycetes</taxon>
        <taxon>Mycobacteriales</taxon>
        <taxon>Gordoniaceae</taxon>
        <taxon>Gordonia</taxon>
    </lineage>
</organism>
<keyword evidence="2" id="KW-0472">Membrane</keyword>